<dbReference type="Proteomes" id="UP000291020">
    <property type="component" value="Unassembled WGS sequence"/>
</dbReference>
<dbReference type="Gene3D" id="4.10.75.10">
    <property type="entry name" value="Elafin-like"/>
    <property type="match status" value="1"/>
</dbReference>
<dbReference type="InterPro" id="IPR036645">
    <property type="entry name" value="Elafin-like_sf"/>
</dbReference>
<dbReference type="InterPro" id="IPR008197">
    <property type="entry name" value="WAP_dom"/>
</dbReference>
<reference evidence="3" key="2">
    <citation type="submission" date="2025-08" db="UniProtKB">
        <authorList>
            <consortium name="Ensembl"/>
        </authorList>
    </citation>
    <scope>IDENTIFICATION</scope>
</reference>
<accession>A0A452J6V2</accession>
<name>A0A452J6V2_9SAUR</name>
<feature type="transmembrane region" description="Helical" evidence="1">
    <location>
        <begin position="6"/>
        <end position="26"/>
    </location>
</feature>
<dbReference type="STRING" id="38772.ENSGAGP00000036218"/>
<proteinExistence type="predicted"/>
<dbReference type="PROSITE" id="PS51390">
    <property type="entry name" value="WAP"/>
    <property type="match status" value="1"/>
</dbReference>
<reference evidence="4" key="1">
    <citation type="journal article" date="2017" name="PLoS ONE">
        <title>The Agassiz's desert tortoise genome provides a resource for the conservation of a threatened species.</title>
        <authorList>
            <person name="Tollis M."/>
            <person name="DeNardo D.F."/>
            <person name="Cornelius J.A."/>
            <person name="Dolby G.A."/>
            <person name="Edwards T."/>
            <person name="Henen B.T."/>
            <person name="Karl A.E."/>
            <person name="Murphy R.W."/>
            <person name="Kusumi K."/>
        </authorList>
    </citation>
    <scope>NUCLEOTIDE SEQUENCE [LARGE SCALE GENOMIC DNA]</scope>
</reference>
<dbReference type="SUPFAM" id="SSF57256">
    <property type="entry name" value="Elafin-like"/>
    <property type="match status" value="1"/>
</dbReference>
<sequence length="88" mass="9628">GGDSAAMSWLLMFISLMNYVCFYIPLISAVSETPGTCPAITVVCPMVDPTNRCEKERKCPENKKCCDTGCGKDCSIKQRAVSLVPYLQ</sequence>
<dbReference type="GO" id="GO:0030414">
    <property type="term" value="F:peptidase inhibitor activity"/>
    <property type="evidence" value="ECO:0007669"/>
    <property type="project" value="InterPro"/>
</dbReference>
<dbReference type="Ensembl" id="ENSGAGT00000040999.1">
    <property type="protein sequence ID" value="ENSGAGP00000036218.1"/>
    <property type="gene ID" value="ENSGAGG00000025658.1"/>
</dbReference>
<dbReference type="SMART" id="SM00217">
    <property type="entry name" value="WAP"/>
    <property type="match status" value="1"/>
</dbReference>
<reference evidence="3" key="3">
    <citation type="submission" date="2025-09" db="UniProtKB">
        <authorList>
            <consortium name="Ensembl"/>
        </authorList>
    </citation>
    <scope>IDENTIFICATION</scope>
</reference>
<organism evidence="3 4">
    <name type="scientific">Gopherus agassizii</name>
    <name type="common">Agassiz's desert tortoise</name>
    <dbReference type="NCBI Taxonomy" id="38772"/>
    <lineage>
        <taxon>Eukaryota</taxon>
        <taxon>Metazoa</taxon>
        <taxon>Chordata</taxon>
        <taxon>Craniata</taxon>
        <taxon>Vertebrata</taxon>
        <taxon>Euteleostomi</taxon>
        <taxon>Archelosauria</taxon>
        <taxon>Testudinata</taxon>
        <taxon>Testudines</taxon>
        <taxon>Cryptodira</taxon>
        <taxon>Durocryptodira</taxon>
        <taxon>Testudinoidea</taxon>
        <taxon>Testudinidae</taxon>
        <taxon>Gopherus</taxon>
    </lineage>
</organism>
<protein>
    <recommendedName>
        <fullName evidence="2">WAP domain-containing protein</fullName>
    </recommendedName>
</protein>
<evidence type="ECO:0000259" key="2">
    <source>
        <dbReference type="PROSITE" id="PS51390"/>
    </source>
</evidence>
<evidence type="ECO:0000313" key="3">
    <source>
        <dbReference type="Ensembl" id="ENSGAGP00000036218.1"/>
    </source>
</evidence>
<evidence type="ECO:0000313" key="4">
    <source>
        <dbReference type="Proteomes" id="UP000291020"/>
    </source>
</evidence>
<dbReference type="AlphaFoldDB" id="A0A452J6V2"/>
<keyword evidence="1" id="KW-1133">Transmembrane helix</keyword>
<keyword evidence="1" id="KW-0472">Membrane</keyword>
<dbReference type="GO" id="GO:0005576">
    <property type="term" value="C:extracellular region"/>
    <property type="evidence" value="ECO:0007669"/>
    <property type="project" value="InterPro"/>
</dbReference>
<keyword evidence="4" id="KW-1185">Reference proteome</keyword>
<dbReference type="Pfam" id="PF00095">
    <property type="entry name" value="WAP"/>
    <property type="match status" value="1"/>
</dbReference>
<evidence type="ECO:0000256" key="1">
    <source>
        <dbReference type="SAM" id="Phobius"/>
    </source>
</evidence>
<feature type="domain" description="WAP" evidence="2">
    <location>
        <begin position="30"/>
        <end position="78"/>
    </location>
</feature>
<dbReference type="PRINTS" id="PR00003">
    <property type="entry name" value="4DISULPHCORE"/>
</dbReference>
<keyword evidence="1" id="KW-0812">Transmembrane</keyword>